<dbReference type="Pfam" id="PF13609">
    <property type="entry name" value="Porin_4"/>
    <property type="match status" value="1"/>
</dbReference>
<reference evidence="3" key="2">
    <citation type="submission" date="2020-09" db="EMBL/GenBank/DDBJ databases">
        <authorList>
            <person name="Sun Q."/>
            <person name="Zhou Y."/>
        </authorList>
    </citation>
    <scope>NUCLEOTIDE SEQUENCE</scope>
    <source>
        <strain evidence="3">CGMCC 1.15254</strain>
    </source>
</reference>
<dbReference type="GO" id="GO:0016020">
    <property type="term" value="C:membrane"/>
    <property type="evidence" value="ECO:0007669"/>
    <property type="project" value="InterPro"/>
</dbReference>
<feature type="chain" id="PRO_5038093012" description="Porin domain-containing protein" evidence="1">
    <location>
        <begin position="23"/>
        <end position="379"/>
    </location>
</feature>
<organism evidence="3 4">
    <name type="scientific">Terasakiella brassicae</name>
    <dbReference type="NCBI Taxonomy" id="1634917"/>
    <lineage>
        <taxon>Bacteria</taxon>
        <taxon>Pseudomonadati</taxon>
        <taxon>Pseudomonadota</taxon>
        <taxon>Alphaproteobacteria</taxon>
        <taxon>Rhodospirillales</taxon>
        <taxon>Terasakiellaceae</taxon>
        <taxon>Terasakiella</taxon>
    </lineage>
</organism>
<evidence type="ECO:0000313" key="4">
    <source>
        <dbReference type="Proteomes" id="UP000632498"/>
    </source>
</evidence>
<accession>A0A917F9S2</accession>
<proteinExistence type="predicted"/>
<feature type="signal peptide" evidence="1">
    <location>
        <begin position="1"/>
        <end position="22"/>
    </location>
</feature>
<feature type="domain" description="Porin" evidence="2">
    <location>
        <begin position="7"/>
        <end position="344"/>
    </location>
</feature>
<dbReference type="Gene3D" id="2.40.160.10">
    <property type="entry name" value="Porin"/>
    <property type="match status" value="1"/>
</dbReference>
<gene>
    <name evidence="3" type="ORF">GCM10011332_10710</name>
</gene>
<dbReference type="EMBL" id="BMHV01000006">
    <property type="protein sequence ID" value="GGF58975.1"/>
    <property type="molecule type" value="Genomic_DNA"/>
</dbReference>
<evidence type="ECO:0000256" key="1">
    <source>
        <dbReference type="SAM" id="SignalP"/>
    </source>
</evidence>
<dbReference type="GO" id="GO:0015288">
    <property type="term" value="F:porin activity"/>
    <property type="evidence" value="ECO:0007669"/>
    <property type="project" value="InterPro"/>
</dbReference>
<protein>
    <recommendedName>
        <fullName evidence="2">Porin domain-containing protein</fullName>
    </recommendedName>
</protein>
<evidence type="ECO:0000259" key="2">
    <source>
        <dbReference type="Pfam" id="PF13609"/>
    </source>
</evidence>
<keyword evidence="4" id="KW-1185">Reference proteome</keyword>
<comment type="caution">
    <text evidence="3">The sequence shown here is derived from an EMBL/GenBank/DDBJ whole genome shotgun (WGS) entry which is preliminary data.</text>
</comment>
<dbReference type="SUPFAM" id="SSF56935">
    <property type="entry name" value="Porins"/>
    <property type="match status" value="1"/>
</dbReference>
<sequence>MKKLLVASTALVAFAAVNSAQAADPIKISIGGYLNEFVSYTDQDDDGGQNFAEVNINSESELYFRGSTTLDNGLTVSVNIDRYADRDEGSGDDVFLQVASDSMGKLRIGSTKGAAYALSHQATDVAVTNNDGGVGSGIHKFFNRPGNVYSDQTQTASEANDGIKIVYWTPSFAGFTAGVSYGVNQNGIGLHSVIDLESNDLNGATPGTPTGDRAADAGIAYNGDFNGVSVGADFTYQRDFLGGLTGTANEDRKAWRAGLSVGVAGFTVAGSYRDTSNERNLKDVDSKGWEAGVSYATGPYEVSLTYTNFKEDTAANSGLEHENKQWALGGSYDMGAGVKLVGAIIGAEYDDGTTAGAAETNSTTDNEGFGVVTGLKVSF</sequence>
<name>A0A917F9S2_9PROT</name>
<dbReference type="AlphaFoldDB" id="A0A917F9S2"/>
<reference evidence="3" key="1">
    <citation type="journal article" date="2014" name="Int. J. Syst. Evol. Microbiol.">
        <title>Complete genome sequence of Corynebacterium casei LMG S-19264T (=DSM 44701T), isolated from a smear-ripened cheese.</title>
        <authorList>
            <consortium name="US DOE Joint Genome Institute (JGI-PGF)"/>
            <person name="Walter F."/>
            <person name="Albersmeier A."/>
            <person name="Kalinowski J."/>
            <person name="Ruckert C."/>
        </authorList>
    </citation>
    <scope>NUCLEOTIDE SEQUENCE</scope>
    <source>
        <strain evidence="3">CGMCC 1.15254</strain>
    </source>
</reference>
<evidence type="ECO:0000313" key="3">
    <source>
        <dbReference type="EMBL" id="GGF58975.1"/>
    </source>
</evidence>
<dbReference type="InterPro" id="IPR023614">
    <property type="entry name" value="Porin_dom_sf"/>
</dbReference>
<dbReference type="RefSeq" id="WP_188662513.1">
    <property type="nucleotide sequence ID" value="NZ_BMHV01000006.1"/>
</dbReference>
<dbReference type="Proteomes" id="UP000632498">
    <property type="component" value="Unassembled WGS sequence"/>
</dbReference>
<keyword evidence="1" id="KW-0732">Signal</keyword>
<dbReference type="InterPro" id="IPR033900">
    <property type="entry name" value="Gram_neg_porin_domain"/>
</dbReference>